<dbReference type="InterPro" id="IPR011009">
    <property type="entry name" value="Kinase-like_dom_sf"/>
</dbReference>
<dbReference type="AlphaFoldDB" id="A0A6A6JCR5"/>
<gene>
    <name evidence="7" type="ORF">EI97DRAFT_460462</name>
</gene>
<dbReference type="Gene3D" id="1.10.510.10">
    <property type="entry name" value="Transferase(Phosphotransferase) domain 1"/>
    <property type="match status" value="1"/>
</dbReference>
<evidence type="ECO:0000256" key="4">
    <source>
        <dbReference type="ARBA" id="ARBA00022840"/>
    </source>
</evidence>
<dbReference type="OrthoDB" id="1668230at2759"/>
<dbReference type="PANTHER" id="PTHR44329">
    <property type="entry name" value="SERINE/THREONINE-PROTEIN KINASE TNNI3K-RELATED"/>
    <property type="match status" value="1"/>
</dbReference>
<dbReference type="Pfam" id="PF00069">
    <property type="entry name" value="Pkinase"/>
    <property type="match status" value="1"/>
</dbReference>
<keyword evidence="5" id="KW-0472">Membrane</keyword>
<dbReference type="GeneID" id="54554289"/>
<evidence type="ECO:0000259" key="6">
    <source>
        <dbReference type="PROSITE" id="PS50011"/>
    </source>
</evidence>
<dbReference type="InterPro" id="IPR051681">
    <property type="entry name" value="Ser/Thr_Kinases-Pseudokinases"/>
</dbReference>
<dbReference type="InterPro" id="IPR000719">
    <property type="entry name" value="Prot_kinase_dom"/>
</dbReference>
<keyword evidence="8" id="KW-1185">Reference proteome</keyword>
<feature type="domain" description="Protein kinase" evidence="6">
    <location>
        <begin position="1"/>
        <end position="226"/>
    </location>
</feature>
<evidence type="ECO:0000256" key="5">
    <source>
        <dbReference type="SAM" id="Phobius"/>
    </source>
</evidence>
<keyword evidence="5" id="KW-0812">Transmembrane</keyword>
<dbReference type="SMART" id="SM00220">
    <property type="entry name" value="S_TKc"/>
    <property type="match status" value="1"/>
</dbReference>
<dbReference type="Gene3D" id="3.30.200.20">
    <property type="entry name" value="Phosphorylase Kinase, domain 1"/>
    <property type="match status" value="1"/>
</dbReference>
<keyword evidence="3 7" id="KW-0418">Kinase</keyword>
<reference evidence="7" key="1">
    <citation type="journal article" date="2020" name="Stud. Mycol.">
        <title>101 Dothideomycetes genomes: a test case for predicting lifestyles and emergence of pathogens.</title>
        <authorList>
            <person name="Haridas S."/>
            <person name="Albert R."/>
            <person name="Binder M."/>
            <person name="Bloem J."/>
            <person name="Labutti K."/>
            <person name="Salamov A."/>
            <person name="Andreopoulos B."/>
            <person name="Baker S."/>
            <person name="Barry K."/>
            <person name="Bills G."/>
            <person name="Bluhm B."/>
            <person name="Cannon C."/>
            <person name="Castanera R."/>
            <person name="Culley D."/>
            <person name="Daum C."/>
            <person name="Ezra D."/>
            <person name="Gonzalez J."/>
            <person name="Henrissat B."/>
            <person name="Kuo A."/>
            <person name="Liang C."/>
            <person name="Lipzen A."/>
            <person name="Lutzoni F."/>
            <person name="Magnuson J."/>
            <person name="Mondo S."/>
            <person name="Nolan M."/>
            <person name="Ohm R."/>
            <person name="Pangilinan J."/>
            <person name="Park H.-J."/>
            <person name="Ramirez L."/>
            <person name="Alfaro M."/>
            <person name="Sun H."/>
            <person name="Tritt A."/>
            <person name="Yoshinaga Y."/>
            <person name="Zwiers L.-H."/>
            <person name="Turgeon B."/>
            <person name="Goodwin S."/>
            <person name="Spatafora J."/>
            <person name="Crous P."/>
            <person name="Grigoriev I."/>
        </authorList>
    </citation>
    <scope>NUCLEOTIDE SEQUENCE</scope>
    <source>
        <strain evidence="7">CBS 379.55</strain>
    </source>
</reference>
<evidence type="ECO:0000256" key="3">
    <source>
        <dbReference type="ARBA" id="ARBA00022777"/>
    </source>
</evidence>
<accession>A0A6A6JCR5</accession>
<evidence type="ECO:0000313" key="7">
    <source>
        <dbReference type="EMBL" id="KAF2274065.1"/>
    </source>
</evidence>
<keyword evidence="1" id="KW-0808">Transferase</keyword>
<name>A0A6A6JCR5_WESOR</name>
<keyword evidence="4" id="KW-0067">ATP-binding</keyword>
<keyword evidence="2" id="KW-0547">Nucleotide-binding</keyword>
<dbReference type="RefSeq" id="XP_033651604.1">
    <property type="nucleotide sequence ID" value="XM_033801114.1"/>
</dbReference>
<evidence type="ECO:0000313" key="8">
    <source>
        <dbReference type="Proteomes" id="UP000800097"/>
    </source>
</evidence>
<dbReference type="EMBL" id="ML986505">
    <property type="protein sequence ID" value="KAF2274065.1"/>
    <property type="molecule type" value="Genomic_DNA"/>
</dbReference>
<dbReference type="SUPFAM" id="SSF56112">
    <property type="entry name" value="Protein kinase-like (PK-like)"/>
    <property type="match status" value="1"/>
</dbReference>
<sequence>MVFEVSESAVIKAPCGTDESRRDLAIECTIYERLGSHPYIAKVLYKHKGMIVLERLQYPLRKRLWDLRAAQQLPPTQDVLRWASQIAEALQHVHSCGVFQVDIGPHNMLLDWAEDVKLSDFAGASVDGSAPYVLPSPHSEHPKMRATQPSIQSEVFALGSALYEMETTQQPYHDKEDEEIEELFGAGEFPDTSALILGEVIQKCWRMEYRDAGEAAHDVKCIRKQFNDRRANTLEEKSGQPWWMDYIIVSTSIVFLVALFTYRKHRH</sequence>
<evidence type="ECO:0000256" key="2">
    <source>
        <dbReference type="ARBA" id="ARBA00022741"/>
    </source>
</evidence>
<protein>
    <submittedName>
        <fullName evidence="7">Kinase-like protein</fullName>
    </submittedName>
</protein>
<dbReference type="Proteomes" id="UP000800097">
    <property type="component" value="Unassembled WGS sequence"/>
</dbReference>
<keyword evidence="5" id="KW-1133">Transmembrane helix</keyword>
<dbReference type="GO" id="GO:0004674">
    <property type="term" value="F:protein serine/threonine kinase activity"/>
    <property type="evidence" value="ECO:0007669"/>
    <property type="project" value="TreeGrafter"/>
</dbReference>
<dbReference type="PANTHER" id="PTHR44329:SF288">
    <property type="entry name" value="MITOGEN-ACTIVATED PROTEIN KINASE KINASE KINASE 20"/>
    <property type="match status" value="1"/>
</dbReference>
<evidence type="ECO:0000256" key="1">
    <source>
        <dbReference type="ARBA" id="ARBA00022679"/>
    </source>
</evidence>
<organism evidence="7 8">
    <name type="scientific">Westerdykella ornata</name>
    <dbReference type="NCBI Taxonomy" id="318751"/>
    <lineage>
        <taxon>Eukaryota</taxon>
        <taxon>Fungi</taxon>
        <taxon>Dikarya</taxon>
        <taxon>Ascomycota</taxon>
        <taxon>Pezizomycotina</taxon>
        <taxon>Dothideomycetes</taxon>
        <taxon>Pleosporomycetidae</taxon>
        <taxon>Pleosporales</taxon>
        <taxon>Sporormiaceae</taxon>
        <taxon>Westerdykella</taxon>
    </lineage>
</organism>
<proteinExistence type="predicted"/>
<feature type="transmembrane region" description="Helical" evidence="5">
    <location>
        <begin position="242"/>
        <end position="262"/>
    </location>
</feature>
<dbReference type="GO" id="GO:0005524">
    <property type="term" value="F:ATP binding"/>
    <property type="evidence" value="ECO:0007669"/>
    <property type="project" value="UniProtKB-KW"/>
</dbReference>
<dbReference type="PROSITE" id="PS50011">
    <property type="entry name" value="PROTEIN_KINASE_DOM"/>
    <property type="match status" value="1"/>
</dbReference>